<dbReference type="STRING" id="863239.GCA_000213935_01017"/>
<comment type="caution">
    <text evidence="2">The sequence shown here is derived from an EMBL/GenBank/DDBJ whole genome shotgun (WGS) entry which is preliminary data.</text>
</comment>
<evidence type="ECO:0000313" key="2">
    <source>
        <dbReference type="EMBL" id="HCT13831.1"/>
    </source>
</evidence>
<dbReference type="SUPFAM" id="SSF56300">
    <property type="entry name" value="Metallo-dependent phosphatases"/>
    <property type="match status" value="1"/>
</dbReference>
<gene>
    <name evidence="2" type="ORF">DIW82_03295</name>
</gene>
<dbReference type="GO" id="GO:0008758">
    <property type="term" value="F:UDP-2,3-diacylglucosamine hydrolase activity"/>
    <property type="evidence" value="ECO:0007669"/>
    <property type="project" value="TreeGrafter"/>
</dbReference>
<dbReference type="PANTHER" id="PTHR31302">
    <property type="entry name" value="TRANSMEMBRANE PROTEIN WITH METALLOPHOSPHOESTERASE DOMAIN-RELATED"/>
    <property type="match status" value="1"/>
</dbReference>
<accession>A0A3D4SXV9</accession>
<evidence type="ECO:0000259" key="1">
    <source>
        <dbReference type="Pfam" id="PF00149"/>
    </source>
</evidence>
<dbReference type="Proteomes" id="UP000261739">
    <property type="component" value="Unassembled WGS sequence"/>
</dbReference>
<reference evidence="2 3" key="1">
    <citation type="journal article" date="2018" name="Nat. Biotechnol.">
        <title>A standardized bacterial taxonomy based on genome phylogeny substantially revises the tree of life.</title>
        <authorList>
            <person name="Parks D.H."/>
            <person name="Chuvochina M."/>
            <person name="Waite D.W."/>
            <person name="Rinke C."/>
            <person name="Skarshewski A."/>
            <person name="Chaumeil P.A."/>
            <person name="Hugenholtz P."/>
        </authorList>
    </citation>
    <scope>NUCLEOTIDE SEQUENCE [LARGE SCALE GENOMIC DNA]</scope>
    <source>
        <strain evidence="2">UBA11247</strain>
    </source>
</reference>
<organism evidence="2 3">
    <name type="scientific">Corynebacterium nuruki</name>
    <dbReference type="NCBI Taxonomy" id="1032851"/>
    <lineage>
        <taxon>Bacteria</taxon>
        <taxon>Bacillati</taxon>
        <taxon>Actinomycetota</taxon>
        <taxon>Actinomycetes</taxon>
        <taxon>Mycobacteriales</taxon>
        <taxon>Corynebacteriaceae</taxon>
        <taxon>Corynebacterium</taxon>
    </lineage>
</organism>
<dbReference type="Pfam" id="PF00149">
    <property type="entry name" value="Metallophos"/>
    <property type="match status" value="1"/>
</dbReference>
<dbReference type="GO" id="GO:0009245">
    <property type="term" value="P:lipid A biosynthetic process"/>
    <property type="evidence" value="ECO:0007669"/>
    <property type="project" value="TreeGrafter"/>
</dbReference>
<dbReference type="AlphaFoldDB" id="A0A3D4SXV9"/>
<dbReference type="GO" id="GO:0016020">
    <property type="term" value="C:membrane"/>
    <property type="evidence" value="ECO:0007669"/>
    <property type="project" value="GOC"/>
</dbReference>
<protein>
    <submittedName>
        <fullName evidence="2">Metallophosphoesterase</fullName>
    </submittedName>
</protein>
<dbReference type="InterPro" id="IPR051158">
    <property type="entry name" value="Metallophosphoesterase_sf"/>
</dbReference>
<sequence length="307" mass="32832">MAGGAGLATLAGGILGTRDFILREVTVPALAPETFARRRDRAETQGVHGQPGSAGDAFRILHVSDLHMLAHQRLKQRWVASLAALQPDLVVDTGDNLGEKEAVPAVLRALGPLLSFPGVFVFGSNDYYAPHPVNPVNYLLGKKNPPSDIDLPWQGMRAAFIEHGWQDATHRRTDFTAGGLRLAVGGVDDPHLDRDDYASLAGGPNPDADLALGLTHAPEPRVLDDFAADGYQLVLAGHTHGGQLCLPGGRAVVTNCGIDRSRVAGASRWSERMWLHVSNGLGTSKYVPVRLFCRPSATLINVVERSA</sequence>
<dbReference type="InterPro" id="IPR029052">
    <property type="entry name" value="Metallo-depent_PP-like"/>
</dbReference>
<evidence type="ECO:0000313" key="3">
    <source>
        <dbReference type="Proteomes" id="UP000261739"/>
    </source>
</evidence>
<dbReference type="InterPro" id="IPR004843">
    <property type="entry name" value="Calcineurin-like_PHP"/>
</dbReference>
<name>A0A3D4SXV9_9CORY</name>
<dbReference type="Gene3D" id="3.60.21.10">
    <property type="match status" value="1"/>
</dbReference>
<dbReference type="PANTHER" id="PTHR31302:SF20">
    <property type="entry name" value="CONSERVED PROTEIN"/>
    <property type="match status" value="1"/>
</dbReference>
<proteinExistence type="predicted"/>
<dbReference type="EMBL" id="DQID01000092">
    <property type="protein sequence ID" value="HCT13831.1"/>
    <property type="molecule type" value="Genomic_DNA"/>
</dbReference>
<feature type="domain" description="Calcineurin-like phosphoesterase" evidence="1">
    <location>
        <begin position="58"/>
        <end position="241"/>
    </location>
</feature>